<protein>
    <recommendedName>
        <fullName evidence="4">Dystroglycan-type cadherin-like domain-containing protein</fullName>
    </recommendedName>
</protein>
<keyword evidence="2" id="KW-1133">Transmembrane helix</keyword>
<feature type="compositionally biased region" description="Gly residues" evidence="1">
    <location>
        <begin position="1080"/>
        <end position="1103"/>
    </location>
</feature>
<proteinExistence type="predicted"/>
<feature type="compositionally biased region" description="Polar residues" evidence="1">
    <location>
        <begin position="699"/>
        <end position="736"/>
    </location>
</feature>
<dbReference type="OrthoDB" id="41532at2759"/>
<evidence type="ECO:0000313" key="5">
    <source>
        <dbReference type="EMBL" id="KAF2430614.1"/>
    </source>
</evidence>
<reference evidence="5" key="1">
    <citation type="journal article" date="2020" name="Stud. Mycol.">
        <title>101 Dothideomycetes genomes: a test case for predicting lifestyles and emergence of pathogens.</title>
        <authorList>
            <person name="Haridas S."/>
            <person name="Albert R."/>
            <person name="Binder M."/>
            <person name="Bloem J."/>
            <person name="Labutti K."/>
            <person name="Salamov A."/>
            <person name="Andreopoulos B."/>
            <person name="Baker S."/>
            <person name="Barry K."/>
            <person name="Bills G."/>
            <person name="Bluhm B."/>
            <person name="Cannon C."/>
            <person name="Castanera R."/>
            <person name="Culley D."/>
            <person name="Daum C."/>
            <person name="Ezra D."/>
            <person name="Gonzalez J."/>
            <person name="Henrissat B."/>
            <person name="Kuo A."/>
            <person name="Liang C."/>
            <person name="Lipzen A."/>
            <person name="Lutzoni F."/>
            <person name="Magnuson J."/>
            <person name="Mondo S."/>
            <person name="Nolan M."/>
            <person name="Ohm R."/>
            <person name="Pangilinan J."/>
            <person name="Park H.-J."/>
            <person name="Ramirez L."/>
            <person name="Alfaro M."/>
            <person name="Sun H."/>
            <person name="Tritt A."/>
            <person name="Yoshinaga Y."/>
            <person name="Zwiers L.-H."/>
            <person name="Turgeon B."/>
            <person name="Goodwin S."/>
            <person name="Spatafora J."/>
            <person name="Crous P."/>
            <person name="Grigoriev I."/>
        </authorList>
    </citation>
    <scope>NUCLEOTIDE SEQUENCE</scope>
    <source>
        <strain evidence="5">CBS 130266</strain>
    </source>
</reference>
<feature type="region of interest" description="Disordered" evidence="1">
    <location>
        <begin position="630"/>
        <end position="908"/>
    </location>
</feature>
<evidence type="ECO:0000256" key="2">
    <source>
        <dbReference type="SAM" id="Phobius"/>
    </source>
</evidence>
<feature type="compositionally biased region" description="Low complexity" evidence="1">
    <location>
        <begin position="838"/>
        <end position="860"/>
    </location>
</feature>
<feature type="compositionally biased region" description="Low complexity" evidence="1">
    <location>
        <begin position="765"/>
        <end position="785"/>
    </location>
</feature>
<organism evidence="5 6">
    <name type="scientific">Tothia fuscella</name>
    <dbReference type="NCBI Taxonomy" id="1048955"/>
    <lineage>
        <taxon>Eukaryota</taxon>
        <taxon>Fungi</taxon>
        <taxon>Dikarya</taxon>
        <taxon>Ascomycota</taxon>
        <taxon>Pezizomycotina</taxon>
        <taxon>Dothideomycetes</taxon>
        <taxon>Pleosporomycetidae</taxon>
        <taxon>Venturiales</taxon>
        <taxon>Cylindrosympodiaceae</taxon>
        <taxon>Tothia</taxon>
    </lineage>
</organism>
<feature type="region of interest" description="Disordered" evidence="1">
    <location>
        <begin position="994"/>
        <end position="1103"/>
    </location>
</feature>
<dbReference type="InterPro" id="IPR013783">
    <property type="entry name" value="Ig-like_fold"/>
</dbReference>
<dbReference type="InterPro" id="IPR006644">
    <property type="entry name" value="Cadg"/>
</dbReference>
<keyword evidence="2" id="KW-0472">Membrane</keyword>
<sequence length="1156" mass="123531">MAIPVLTLIILHVVVVAVTIAAPNVAFPFNSQVPPVARVGHKYEFTFSPTTFVPNDRSFQYMLTDAPTWLHLDSPSRTFTGTPGIADVGSPKFTIIASDGSGKTSMQATLVVVSHVAPQLGASISSSLEKAGKMCGPSSVTFPPRSSFEFDFPVDTFKVNGKGISYYSTLSDHTPLPGWLNFDPKSLHYQGFTPPLSASPQRFEVLLIASDVPGFASAWLSFSIVVSDHQFHFQDAERDINLGPGASINVKEMRSQLFLDGKPISDADLTSSASDAPSWLSFEPHALSLIGTPPSGTSTQDVHIAAHDRFGDAANTTLHLRIFSGLFSKEFGSISASTGKGLVYTFDKSIFAQPDLRVTIDLGAATNYLHFDSNTLTLQGTIPDDLPAQDIQCNIIVSSRDGSQKDTQAFVIAIKQSTPTSTISTRSSHSSAATGGVFAAAGPPDRASSRRRTGLIIGVVLAILVILLLVGSIFWWRSPRRGGGSGLQRSHSAFKKKISAPLIPRVIDGDEYAWCTDIREHEHEDLEKGSEEYDRTPDDPPQIILNLSPKKGARRSTQLGFTTASSVKPGHGSLAGTSHNPRMSVASSTIEDNDAIILDNINRTSWGYMGTSSQKQAHDSMRLANQMARASRQMDNSSPTPYRRPSRHMPYRMSPAYGVRNSNIRTPSGGLPVNPRLTGLGHGRSPPGPNRNSMLGIFQMQQQQPYRTPSLSSQYSGRPGSALSSHPPQRQLSQLGCQRRNARDSQLLDPRRASIQRPVPRRAQRSPFFSGGHSSRGSSRSGNRSTVLGLSTIHGSPDIGIDSPAAESSDALAMEPSASVGAKDDAGREISPLRRNPTQTSSKTTKTWQTSTTAQSSDASGEQSRTQSTAPREVPPLPPRNPAHTSTPNALLTSMTPNGVGGHKRWSSQHIRARLSKPFSTNTAILPNGHAVADVRLSGISSPLAPPRPPRHSSMRDSTLFASADEADIAEDSSADDADDDRIASSIYSQLSLAVASPTHRPPTRGKGKESSKTKTKVPTGGVRLPPFSSDNDGSPGDSIMARPHPRVPFRRRDRDKSHSALMYTTSGALRTPLRNMRGGENGRSGSGIGLGGSGVDLGGKGVNVGKERKGLAARLRSSRGRRPVSVEGFGGSGVGVGVHGSLRGDVRDGSGVAFL</sequence>
<feature type="compositionally biased region" description="Polar residues" evidence="1">
    <location>
        <begin position="883"/>
        <end position="897"/>
    </location>
</feature>
<dbReference type="GO" id="GO:0005509">
    <property type="term" value="F:calcium ion binding"/>
    <property type="evidence" value="ECO:0007669"/>
    <property type="project" value="InterPro"/>
</dbReference>
<evidence type="ECO:0000259" key="4">
    <source>
        <dbReference type="SMART" id="SM00736"/>
    </source>
</evidence>
<evidence type="ECO:0000256" key="1">
    <source>
        <dbReference type="SAM" id="MobiDB-lite"/>
    </source>
</evidence>
<dbReference type="Gene3D" id="2.60.40.10">
    <property type="entry name" value="Immunoglobulins"/>
    <property type="match status" value="4"/>
</dbReference>
<keyword evidence="2" id="KW-0812">Transmembrane</keyword>
<name>A0A9P4NR82_9PEZI</name>
<feature type="domain" description="Dystroglycan-type cadherin-like" evidence="4">
    <location>
        <begin position="326"/>
        <end position="421"/>
    </location>
</feature>
<feature type="domain" description="Dystroglycan-type cadherin-like" evidence="4">
    <location>
        <begin position="137"/>
        <end position="233"/>
    </location>
</feature>
<feature type="domain" description="Dystroglycan-type cadherin-like" evidence="4">
    <location>
        <begin position="24"/>
        <end position="119"/>
    </location>
</feature>
<feature type="compositionally biased region" description="Basic and acidic residues" evidence="1">
    <location>
        <begin position="822"/>
        <end position="832"/>
    </location>
</feature>
<dbReference type="EMBL" id="MU007037">
    <property type="protein sequence ID" value="KAF2430614.1"/>
    <property type="molecule type" value="Genomic_DNA"/>
</dbReference>
<dbReference type="Pfam" id="PF05345">
    <property type="entry name" value="He_PIG"/>
    <property type="match status" value="2"/>
</dbReference>
<evidence type="ECO:0000256" key="3">
    <source>
        <dbReference type="SAM" id="SignalP"/>
    </source>
</evidence>
<keyword evidence="3" id="KW-0732">Signal</keyword>
<feature type="compositionally biased region" description="Polar residues" evidence="1">
    <location>
        <begin position="861"/>
        <end position="870"/>
    </location>
</feature>
<feature type="chain" id="PRO_5040407165" description="Dystroglycan-type cadherin-like domain-containing protein" evidence="3">
    <location>
        <begin position="22"/>
        <end position="1156"/>
    </location>
</feature>
<dbReference type="InterPro" id="IPR015919">
    <property type="entry name" value="Cadherin-like_sf"/>
</dbReference>
<feature type="signal peptide" evidence="3">
    <location>
        <begin position="1"/>
        <end position="21"/>
    </location>
</feature>
<dbReference type="Proteomes" id="UP000800235">
    <property type="component" value="Unassembled WGS sequence"/>
</dbReference>
<feature type="transmembrane region" description="Helical" evidence="2">
    <location>
        <begin position="455"/>
        <end position="476"/>
    </location>
</feature>
<dbReference type="GO" id="GO:0016020">
    <property type="term" value="C:membrane"/>
    <property type="evidence" value="ECO:0007669"/>
    <property type="project" value="InterPro"/>
</dbReference>
<accession>A0A9P4NR82</accession>
<evidence type="ECO:0000313" key="6">
    <source>
        <dbReference type="Proteomes" id="UP000800235"/>
    </source>
</evidence>
<dbReference type="SUPFAM" id="SSF49313">
    <property type="entry name" value="Cadherin-like"/>
    <property type="match status" value="4"/>
</dbReference>
<dbReference type="SMART" id="SM00736">
    <property type="entry name" value="CADG"/>
    <property type="match status" value="3"/>
</dbReference>
<dbReference type="AlphaFoldDB" id="A0A9P4NR82"/>
<gene>
    <name evidence="5" type="ORF">EJ08DRAFT_214031</name>
</gene>
<keyword evidence="6" id="KW-1185">Reference proteome</keyword>
<comment type="caution">
    <text evidence="5">The sequence shown here is derived from an EMBL/GenBank/DDBJ whole genome shotgun (WGS) entry which is preliminary data.</text>
</comment>